<accession>A0A743TVY4</accession>
<organism evidence="2">
    <name type="scientific">Salmonella enterica</name>
    <name type="common">Salmonella choleraesuis</name>
    <dbReference type="NCBI Taxonomy" id="28901"/>
    <lineage>
        <taxon>Bacteria</taxon>
        <taxon>Pseudomonadati</taxon>
        <taxon>Pseudomonadota</taxon>
        <taxon>Gammaproteobacteria</taxon>
        <taxon>Enterobacterales</taxon>
        <taxon>Enterobacteriaceae</taxon>
        <taxon>Salmonella</taxon>
    </lineage>
</organism>
<evidence type="ECO:0000313" key="3">
    <source>
        <dbReference type="EMBL" id="HAF2571875.1"/>
    </source>
</evidence>
<dbReference type="GO" id="GO:0016020">
    <property type="term" value="C:membrane"/>
    <property type="evidence" value="ECO:0007669"/>
    <property type="project" value="InterPro"/>
</dbReference>
<dbReference type="EMBL" id="DAAUMU010000038">
    <property type="protein sequence ID" value="HAF1420303.1"/>
    <property type="molecule type" value="Genomic_DNA"/>
</dbReference>
<evidence type="ECO:0000313" key="1">
    <source>
        <dbReference type="EMBL" id="HAF1420303.1"/>
    </source>
</evidence>
<reference evidence="2" key="1">
    <citation type="journal article" date="2018" name="Genome Biol.">
        <title>SKESA: strategic k-mer extension for scrupulous assemblies.</title>
        <authorList>
            <person name="Souvorov A."/>
            <person name="Agarwala R."/>
            <person name="Lipman D.J."/>
        </authorList>
    </citation>
    <scope>NUCLEOTIDE SEQUENCE</scope>
    <source>
        <strain evidence="3">MA.05/00002289</strain>
        <strain evidence="2">MA.CK_01/00000941</strain>
        <strain evidence="1">MA.CK_95/00012903</strain>
    </source>
</reference>
<dbReference type="SUPFAM" id="SSF74653">
    <property type="entry name" value="TolA/TonB C-terminal domain"/>
    <property type="match status" value="1"/>
</dbReference>
<comment type="caution">
    <text evidence="2">The sequence shown here is derived from an EMBL/GenBank/DDBJ whole genome shotgun (WGS) entry which is preliminary data.</text>
</comment>
<name>A0A743TVY4_SALER</name>
<gene>
    <name evidence="2" type="primary">tolA</name>
    <name evidence="2" type="ORF">G8N85_004603</name>
    <name evidence="1" type="ORF">G9B68_004798</name>
    <name evidence="3" type="ORF">G9E70_004862</name>
</gene>
<dbReference type="Pfam" id="PF06519">
    <property type="entry name" value="TolA"/>
    <property type="match status" value="1"/>
</dbReference>
<sequence length="142" mass="15066">MDSSDAKCKAGSQLLLSVVIALSMTGGVKADSAVKPVPPAGKVSGMFVAHTPATGEEIRKYALQIKYAIESNFYDIDQYTGKQCVLSIQMAPDGVILSIKSDGGDPDLCRAAMKAAKKTKLPSPPSPAIYDVFKKAVLDFRL</sequence>
<protein>
    <submittedName>
        <fullName evidence="2">Cell envelope integrity protein TolA</fullName>
    </submittedName>
</protein>
<evidence type="ECO:0000313" key="2">
    <source>
        <dbReference type="EMBL" id="HAF2206553.1"/>
    </source>
</evidence>
<reference evidence="2" key="2">
    <citation type="submission" date="2020-02" db="EMBL/GenBank/DDBJ databases">
        <authorList>
            <consortium name="NCBI Pathogen Detection Project"/>
        </authorList>
    </citation>
    <scope>NUCLEOTIDE SEQUENCE</scope>
    <source>
        <strain evidence="3">MA.05/00002289</strain>
        <strain evidence="2">MA.CK_01/00000941</strain>
        <strain evidence="1">MA.CK_95/00012903</strain>
    </source>
</reference>
<dbReference type="EMBL" id="DAAUOA010000034">
    <property type="protein sequence ID" value="HAF2206553.1"/>
    <property type="molecule type" value="Genomic_DNA"/>
</dbReference>
<dbReference type="InterPro" id="IPR014161">
    <property type="entry name" value="Tol-Pal_TolA"/>
</dbReference>
<dbReference type="GO" id="GO:0043213">
    <property type="term" value="P:bacteriocin transport"/>
    <property type="evidence" value="ECO:0007669"/>
    <property type="project" value="InterPro"/>
</dbReference>
<dbReference type="GO" id="GO:0019534">
    <property type="term" value="F:toxin transmembrane transporter activity"/>
    <property type="evidence" value="ECO:0007669"/>
    <property type="project" value="InterPro"/>
</dbReference>
<dbReference type="AlphaFoldDB" id="A0A743TVY4"/>
<proteinExistence type="predicted"/>
<dbReference type="NCBIfam" id="TIGR02794">
    <property type="entry name" value="tolA_full"/>
    <property type="match status" value="1"/>
</dbReference>
<dbReference type="Gene3D" id="3.30.1150.10">
    <property type="match status" value="1"/>
</dbReference>
<dbReference type="EMBL" id="DAAUPK010000033">
    <property type="protein sequence ID" value="HAF2571875.1"/>
    <property type="molecule type" value="Genomic_DNA"/>
</dbReference>